<evidence type="ECO:0000313" key="6">
    <source>
        <dbReference type="Proteomes" id="UP000199181"/>
    </source>
</evidence>
<dbReference type="PROSITE" id="PS51891">
    <property type="entry name" value="CENP_V_GFA"/>
    <property type="match status" value="1"/>
</dbReference>
<dbReference type="InterPro" id="IPR006913">
    <property type="entry name" value="CENP-V/GFA"/>
</dbReference>
<dbReference type="PANTHER" id="PTHR28620:SF1">
    <property type="entry name" value="CENP-V_GFA DOMAIN-CONTAINING PROTEIN"/>
    <property type="match status" value="1"/>
</dbReference>
<dbReference type="InterPro" id="IPR052355">
    <property type="entry name" value="CENP-V-like"/>
</dbReference>
<name>A0A1I0GUE7_9BACT</name>
<dbReference type="EMBL" id="FOIJ01000004">
    <property type="protein sequence ID" value="SET74038.1"/>
    <property type="molecule type" value="Genomic_DNA"/>
</dbReference>
<evidence type="ECO:0000313" key="5">
    <source>
        <dbReference type="EMBL" id="SET74038.1"/>
    </source>
</evidence>
<dbReference type="GO" id="GO:0016846">
    <property type="term" value="F:carbon-sulfur lyase activity"/>
    <property type="evidence" value="ECO:0007669"/>
    <property type="project" value="InterPro"/>
</dbReference>
<dbReference type="SUPFAM" id="SSF51316">
    <property type="entry name" value="Mss4-like"/>
    <property type="match status" value="1"/>
</dbReference>
<gene>
    <name evidence="5" type="ORF">SAMN05443639_104142</name>
</gene>
<dbReference type="RefSeq" id="WP_093518763.1">
    <property type="nucleotide sequence ID" value="NZ_FOIJ01000004.1"/>
</dbReference>
<evidence type="ECO:0000256" key="1">
    <source>
        <dbReference type="ARBA" id="ARBA00005495"/>
    </source>
</evidence>
<evidence type="ECO:0000256" key="3">
    <source>
        <dbReference type="ARBA" id="ARBA00022833"/>
    </source>
</evidence>
<sequence>MFDIQGRCHCGNIRVAIHLTRSPESYSPRACDCGFCLKHAAAYVSDPEGTVEFDVRDSLQVGRYKQGSQTAEFLFCKGCGVLVGVVYPSREGTFAAINSRIVEDARFGPETAVSPQKLSAGEKVKRWEEVWFSKVAMPALRD</sequence>
<protein>
    <submittedName>
        <fullName evidence="5">Uncharacterized conserved protein</fullName>
    </submittedName>
</protein>
<dbReference type="Pfam" id="PF04828">
    <property type="entry name" value="GFA"/>
    <property type="match status" value="1"/>
</dbReference>
<evidence type="ECO:0000256" key="2">
    <source>
        <dbReference type="ARBA" id="ARBA00022723"/>
    </source>
</evidence>
<dbReference type="GO" id="GO:0046872">
    <property type="term" value="F:metal ion binding"/>
    <property type="evidence" value="ECO:0007669"/>
    <property type="project" value="UniProtKB-KW"/>
</dbReference>
<feature type="domain" description="CENP-V/GFA" evidence="4">
    <location>
        <begin position="4"/>
        <end position="128"/>
    </location>
</feature>
<dbReference type="InterPro" id="IPR011057">
    <property type="entry name" value="Mss4-like_sf"/>
</dbReference>
<dbReference type="AlphaFoldDB" id="A0A1I0GUE7"/>
<keyword evidence="2" id="KW-0479">Metal-binding</keyword>
<comment type="similarity">
    <text evidence="1">Belongs to the Gfa family.</text>
</comment>
<evidence type="ECO:0000259" key="4">
    <source>
        <dbReference type="PROSITE" id="PS51891"/>
    </source>
</evidence>
<keyword evidence="3" id="KW-0862">Zinc</keyword>
<dbReference type="PANTHER" id="PTHR28620">
    <property type="entry name" value="CENTROMERE PROTEIN V"/>
    <property type="match status" value="1"/>
</dbReference>
<accession>A0A1I0GUE7</accession>
<keyword evidence="6" id="KW-1185">Reference proteome</keyword>
<dbReference type="Gene3D" id="2.170.150.70">
    <property type="match status" value="1"/>
</dbReference>
<dbReference type="Proteomes" id="UP000199181">
    <property type="component" value="Unassembled WGS sequence"/>
</dbReference>
<reference evidence="6" key="1">
    <citation type="submission" date="2016-10" db="EMBL/GenBank/DDBJ databases">
        <authorList>
            <person name="Varghese N."/>
            <person name="Submissions S."/>
        </authorList>
    </citation>
    <scope>NUCLEOTIDE SEQUENCE [LARGE SCALE GENOMIC DNA]</scope>
    <source>
        <strain evidence="6">DSM 16858</strain>
    </source>
</reference>
<proteinExistence type="inferred from homology"/>
<organism evidence="5 6">
    <name type="scientific">Stigmatella erecta</name>
    <dbReference type="NCBI Taxonomy" id="83460"/>
    <lineage>
        <taxon>Bacteria</taxon>
        <taxon>Pseudomonadati</taxon>
        <taxon>Myxococcota</taxon>
        <taxon>Myxococcia</taxon>
        <taxon>Myxococcales</taxon>
        <taxon>Cystobacterineae</taxon>
        <taxon>Archangiaceae</taxon>
        <taxon>Stigmatella</taxon>
    </lineage>
</organism>